<dbReference type="Proteomes" id="UP001331515">
    <property type="component" value="Unassembled WGS sequence"/>
</dbReference>
<feature type="compositionally biased region" description="Basic and acidic residues" evidence="1">
    <location>
        <begin position="29"/>
        <end position="40"/>
    </location>
</feature>
<gene>
    <name evidence="2" type="ORF">CgunFtcFv8_004640</name>
</gene>
<proteinExistence type="predicted"/>
<name>A0AAN8HYD6_CHAGU</name>
<reference evidence="2 3" key="1">
    <citation type="journal article" date="2023" name="Mol. Biol. Evol.">
        <title>Genomics of Secondarily Temperate Adaptation in the Only Non-Antarctic Icefish.</title>
        <authorList>
            <person name="Rivera-Colon A.G."/>
            <person name="Rayamajhi N."/>
            <person name="Minhas B.F."/>
            <person name="Madrigal G."/>
            <person name="Bilyk K.T."/>
            <person name="Yoon V."/>
            <person name="Hune M."/>
            <person name="Gregory S."/>
            <person name="Cheng C.H.C."/>
            <person name="Catchen J.M."/>
        </authorList>
    </citation>
    <scope>NUCLEOTIDE SEQUENCE [LARGE SCALE GENOMIC DNA]</scope>
    <source>
        <tissue evidence="2">White muscle</tissue>
    </source>
</reference>
<accession>A0AAN8HYD6</accession>
<feature type="region of interest" description="Disordered" evidence="1">
    <location>
        <begin position="16"/>
        <end position="66"/>
    </location>
</feature>
<sequence>MALTAVQCRCCCPSRLGRKPPVEHRRRPAGAEESRAEVQKQRQTIALPVQHDELFNSGSSQETKPL</sequence>
<dbReference type="EMBL" id="JAURVH010001515">
    <property type="protein sequence ID" value="KAK5932976.1"/>
    <property type="molecule type" value="Genomic_DNA"/>
</dbReference>
<feature type="compositionally biased region" description="Polar residues" evidence="1">
    <location>
        <begin position="56"/>
        <end position="66"/>
    </location>
</feature>
<protein>
    <submittedName>
        <fullName evidence="2">Uncharacterized protein</fullName>
    </submittedName>
</protein>
<evidence type="ECO:0000313" key="2">
    <source>
        <dbReference type="EMBL" id="KAK5932976.1"/>
    </source>
</evidence>
<keyword evidence="3" id="KW-1185">Reference proteome</keyword>
<organism evidence="2 3">
    <name type="scientific">Champsocephalus gunnari</name>
    <name type="common">Mackerel icefish</name>
    <dbReference type="NCBI Taxonomy" id="52237"/>
    <lineage>
        <taxon>Eukaryota</taxon>
        <taxon>Metazoa</taxon>
        <taxon>Chordata</taxon>
        <taxon>Craniata</taxon>
        <taxon>Vertebrata</taxon>
        <taxon>Euteleostomi</taxon>
        <taxon>Actinopterygii</taxon>
        <taxon>Neopterygii</taxon>
        <taxon>Teleostei</taxon>
        <taxon>Neoteleostei</taxon>
        <taxon>Acanthomorphata</taxon>
        <taxon>Eupercaria</taxon>
        <taxon>Perciformes</taxon>
        <taxon>Notothenioidei</taxon>
        <taxon>Channichthyidae</taxon>
        <taxon>Champsocephalus</taxon>
    </lineage>
</organism>
<dbReference type="AlphaFoldDB" id="A0AAN8HYD6"/>
<evidence type="ECO:0000256" key="1">
    <source>
        <dbReference type="SAM" id="MobiDB-lite"/>
    </source>
</evidence>
<comment type="caution">
    <text evidence="2">The sequence shown here is derived from an EMBL/GenBank/DDBJ whole genome shotgun (WGS) entry which is preliminary data.</text>
</comment>
<evidence type="ECO:0000313" key="3">
    <source>
        <dbReference type="Proteomes" id="UP001331515"/>
    </source>
</evidence>